<evidence type="ECO:0000256" key="7">
    <source>
        <dbReference type="ARBA" id="ARBA00023239"/>
    </source>
</evidence>
<dbReference type="CDD" id="cd10316">
    <property type="entry name" value="RGL4_M"/>
    <property type="match status" value="1"/>
</dbReference>
<sequence length="711" mass="81282">MEKTFLRRHKQFCLELIVLLLLLSECSMKTTARPHRGRIKKEGSNLSLQLHYIHNRHVVMDNGLLRVTISVPGGIVTAIQYSSLDNLLEVLNEEENRGVPWFWKPDQIGLSARLTQEPIRMEGTAFKVIMKNEKQIELSFTRTWNYSFQGNAIPLNIDKRFIMLHGIHGLYCYAIYEHLEGWPDFNINETRIVFKLRKDKFHYMALSDTRQRMMPMPEDRAKGQPLAYPEAVLLTNPTNPDLKGEVDDKYQYSCNVEDNKVHGWISADPPVGFWMITPSYEFVAGGPLKQDLTSHVGPITLAMFISAHYSGEDTGPMFRNGEPWKKVFGPVFIYLNSLSPGKDLQSLWEDAKYQASIQIASWPYTFPASEDFPSSYQRGIVTGRLLVQDRYISEENSSAAFAYVGVAPPGELGSWQRECKVDLNKPTPNPTSHHLIFLSHAIALSQGYQFWTRASADGSFSIRDIRVGDYNLYAWVPGFIGDYKYDFSITITPGNNVSLGDLVYKPPRDGPTLWEIGIPDRSASEFYVPDPNPKYVNKLYVDIPMRLFRQYGLWERYADFYPHEDLIYTVNSSDYRNDWFFAHVTRKTEKNTYQATTWQILFTLEKMNQTQNGTYTLRLAIASATESELQVRFNNPNVNPPHFSTGLIGKDNAIARHGIHGLYRLFSVAVESEWLVAGGNNTIILTQSRHSTPFNGIMYDYIRLEGASQGS</sequence>
<keyword evidence="5" id="KW-0964">Secreted</keyword>
<dbReference type="AlphaFoldDB" id="A0A822XSP1"/>
<keyword evidence="6 8" id="KW-0732">Signal</keyword>
<dbReference type="GO" id="GO:0005975">
    <property type="term" value="P:carbohydrate metabolic process"/>
    <property type="evidence" value="ECO:0007669"/>
    <property type="project" value="InterPro"/>
</dbReference>
<evidence type="ECO:0000256" key="3">
    <source>
        <dbReference type="ARBA" id="ARBA00010418"/>
    </source>
</evidence>
<dbReference type="Gene3D" id="2.70.98.10">
    <property type="match status" value="1"/>
</dbReference>
<dbReference type="InterPro" id="IPR010325">
    <property type="entry name" value="Rhamnogal_lyase"/>
</dbReference>
<evidence type="ECO:0000256" key="1">
    <source>
        <dbReference type="ARBA" id="ARBA00001324"/>
    </source>
</evidence>
<evidence type="ECO:0000259" key="9">
    <source>
        <dbReference type="Pfam" id="PF14683"/>
    </source>
</evidence>
<evidence type="ECO:0000313" key="11">
    <source>
        <dbReference type="EMBL" id="DAD22181.1"/>
    </source>
</evidence>
<comment type="catalytic activity">
    <reaction evidence="1">
        <text>Endotype eliminative cleavage of L-alpha-rhamnopyranosyl-(1-&gt;4)-alpha-D-galactopyranosyluronic acid bonds of rhamnogalacturonan I domains in ramified hairy regions of pectin leaving L-rhamnopyranose at the reducing end and 4-deoxy-4,5-unsaturated D-galactopyranosyluronic acid at the non-reducing end.</text>
        <dbReference type="EC" id="4.2.2.23"/>
    </reaction>
</comment>
<name>A0A822XSP1_NELNU</name>
<evidence type="ECO:0000256" key="8">
    <source>
        <dbReference type="SAM" id="SignalP"/>
    </source>
</evidence>
<comment type="subcellular location">
    <subcellularLocation>
        <location evidence="2">Secreted</location>
    </subcellularLocation>
</comment>
<dbReference type="EMBL" id="DUZY01000001">
    <property type="protein sequence ID" value="DAD22181.1"/>
    <property type="molecule type" value="Genomic_DNA"/>
</dbReference>
<dbReference type="EC" id="4.2.2.23" evidence="4"/>
<dbReference type="InterPro" id="IPR029411">
    <property type="entry name" value="RG-lyase_III"/>
</dbReference>
<accession>A0A822XSP1</accession>
<reference evidence="11 12" key="1">
    <citation type="journal article" date="2020" name="Mol. Biol. Evol.">
        <title>Distinct Expression and Methylation Patterns for Genes with Different Fates following a Single Whole-Genome Duplication in Flowering Plants.</title>
        <authorList>
            <person name="Shi T."/>
            <person name="Rahmani R.S."/>
            <person name="Gugger P.F."/>
            <person name="Wang M."/>
            <person name="Li H."/>
            <person name="Zhang Y."/>
            <person name="Li Z."/>
            <person name="Wang Q."/>
            <person name="Van de Peer Y."/>
            <person name="Marchal K."/>
            <person name="Chen J."/>
        </authorList>
    </citation>
    <scope>NUCLEOTIDE SEQUENCE [LARGE SCALE GENOMIC DNA]</scope>
    <source>
        <tissue evidence="11">Leaf</tissue>
    </source>
</reference>
<dbReference type="GO" id="GO:0102210">
    <property type="term" value="F:rhamnogalacturonan endolyase activity"/>
    <property type="evidence" value="ECO:0007669"/>
    <property type="project" value="UniProtKB-EC"/>
</dbReference>
<dbReference type="Pfam" id="PF06045">
    <property type="entry name" value="Rhamnogal_lyase"/>
    <property type="match status" value="1"/>
</dbReference>
<dbReference type="PANTHER" id="PTHR32018:SF1">
    <property type="entry name" value="RHAMNOGALACTURONAN ENDOLYASE"/>
    <property type="match status" value="1"/>
</dbReference>
<dbReference type="InterPro" id="IPR013784">
    <property type="entry name" value="Carb-bd-like_fold"/>
</dbReference>
<dbReference type="Gene3D" id="2.60.120.260">
    <property type="entry name" value="Galactose-binding domain-like"/>
    <property type="match status" value="1"/>
</dbReference>
<evidence type="ECO:0000256" key="2">
    <source>
        <dbReference type="ARBA" id="ARBA00004613"/>
    </source>
</evidence>
<dbReference type="Gene3D" id="2.60.40.1120">
    <property type="entry name" value="Carboxypeptidase-like, regulatory domain"/>
    <property type="match status" value="1"/>
</dbReference>
<feature type="domain" description="Rhamnogalacturonan lyase" evidence="9">
    <location>
        <begin position="512"/>
        <end position="704"/>
    </location>
</feature>
<dbReference type="PANTHER" id="PTHR32018">
    <property type="entry name" value="RHAMNOGALACTURONATE LYASE FAMILY PROTEIN"/>
    <property type="match status" value="1"/>
</dbReference>
<evidence type="ECO:0000256" key="6">
    <source>
        <dbReference type="ARBA" id="ARBA00022729"/>
    </source>
</evidence>
<dbReference type="Proteomes" id="UP000607653">
    <property type="component" value="Unassembled WGS sequence"/>
</dbReference>
<comment type="similarity">
    <text evidence="3">Belongs to the polysaccharide lyase 4 family.</text>
</comment>
<dbReference type="InterPro" id="IPR051850">
    <property type="entry name" value="Polysacch_Lyase_4"/>
</dbReference>
<evidence type="ECO:0000256" key="5">
    <source>
        <dbReference type="ARBA" id="ARBA00022525"/>
    </source>
</evidence>
<organism evidence="11 12">
    <name type="scientific">Nelumbo nucifera</name>
    <name type="common">Sacred lotus</name>
    <dbReference type="NCBI Taxonomy" id="4432"/>
    <lineage>
        <taxon>Eukaryota</taxon>
        <taxon>Viridiplantae</taxon>
        <taxon>Streptophyta</taxon>
        <taxon>Embryophyta</taxon>
        <taxon>Tracheophyta</taxon>
        <taxon>Spermatophyta</taxon>
        <taxon>Magnoliopsida</taxon>
        <taxon>Proteales</taxon>
        <taxon>Nelumbonaceae</taxon>
        <taxon>Nelumbo</taxon>
    </lineage>
</organism>
<feature type="signal peptide" evidence="8">
    <location>
        <begin position="1"/>
        <end position="28"/>
    </location>
</feature>
<dbReference type="Pfam" id="PF14686">
    <property type="entry name" value="fn3_3"/>
    <property type="match status" value="1"/>
</dbReference>
<comment type="caution">
    <text evidence="11">The sequence shown here is derived from an EMBL/GenBank/DDBJ whole genome shotgun (WGS) entry which is preliminary data.</text>
</comment>
<dbReference type="InterPro" id="IPR029413">
    <property type="entry name" value="RG-lyase_II"/>
</dbReference>
<feature type="domain" description="Rhamnogalacturonan lyase" evidence="10">
    <location>
        <begin position="402"/>
        <end position="498"/>
    </location>
</feature>
<dbReference type="SUPFAM" id="SSF74650">
    <property type="entry name" value="Galactose mutarotase-like"/>
    <property type="match status" value="1"/>
</dbReference>
<dbReference type="InterPro" id="IPR014718">
    <property type="entry name" value="GH-type_carb-bd"/>
</dbReference>
<dbReference type="InterPro" id="IPR011013">
    <property type="entry name" value="Gal_mutarotase_sf_dom"/>
</dbReference>
<dbReference type="GO" id="GO:0005576">
    <property type="term" value="C:extracellular region"/>
    <property type="evidence" value="ECO:0007669"/>
    <property type="project" value="UniProtKB-SubCell"/>
</dbReference>
<dbReference type="CDD" id="cd10320">
    <property type="entry name" value="RGL4_N"/>
    <property type="match status" value="1"/>
</dbReference>
<dbReference type="Pfam" id="PF14683">
    <property type="entry name" value="CBM-like"/>
    <property type="match status" value="1"/>
</dbReference>
<dbReference type="GO" id="GO:0030246">
    <property type="term" value="F:carbohydrate binding"/>
    <property type="evidence" value="ECO:0007669"/>
    <property type="project" value="InterPro"/>
</dbReference>
<evidence type="ECO:0000259" key="10">
    <source>
        <dbReference type="Pfam" id="PF14686"/>
    </source>
</evidence>
<proteinExistence type="inferred from homology"/>
<dbReference type="InterPro" id="IPR008979">
    <property type="entry name" value="Galactose-bd-like_sf"/>
</dbReference>
<gene>
    <name evidence="11" type="ORF">HUJ06_023644</name>
</gene>
<keyword evidence="12" id="KW-1185">Reference proteome</keyword>
<evidence type="ECO:0000256" key="4">
    <source>
        <dbReference type="ARBA" id="ARBA00012437"/>
    </source>
</evidence>
<protein>
    <recommendedName>
        <fullName evidence="4">rhamnogalacturonan endolyase</fullName>
        <ecNumber evidence="4">4.2.2.23</ecNumber>
    </recommendedName>
</protein>
<dbReference type="CDD" id="cd10317">
    <property type="entry name" value="RGL4_C"/>
    <property type="match status" value="1"/>
</dbReference>
<keyword evidence="7" id="KW-0456">Lyase</keyword>
<evidence type="ECO:0000313" key="12">
    <source>
        <dbReference type="Proteomes" id="UP000607653"/>
    </source>
</evidence>
<dbReference type="SUPFAM" id="SSF49785">
    <property type="entry name" value="Galactose-binding domain-like"/>
    <property type="match status" value="1"/>
</dbReference>
<feature type="chain" id="PRO_5032853697" description="rhamnogalacturonan endolyase" evidence="8">
    <location>
        <begin position="29"/>
        <end position="711"/>
    </location>
</feature>
<dbReference type="SUPFAM" id="SSF49452">
    <property type="entry name" value="Starch-binding domain-like"/>
    <property type="match status" value="1"/>
</dbReference>